<evidence type="ECO:0000313" key="6">
    <source>
        <dbReference type="EMBL" id="EAK1510455.1"/>
    </source>
</evidence>
<accession>A0A0U3MEG4</accession>
<dbReference type="STRING" id="195.ATE51_02608"/>
<reference evidence="6 7" key="1">
    <citation type="submission" date="2018-05" db="EMBL/GenBank/DDBJ databases">
        <authorList>
            <consortium name="GenomeTrakr network: Whole genome sequencing for foodborne pathogen traceback"/>
        </authorList>
    </citation>
    <scope>NUCLEOTIDE SEQUENCE [LARGE SCALE GENOMIC DNA]</scope>
    <source>
        <strain evidence="6 7">NC_C6016</strain>
    </source>
</reference>
<evidence type="ECO:0000256" key="4">
    <source>
        <dbReference type="ARBA" id="ARBA00023139"/>
    </source>
</evidence>
<gene>
    <name evidence="6" type="ORF">CJD00_09415</name>
</gene>
<dbReference type="PIRSF" id="PIRSF002859">
    <property type="entry name" value="Lipo_traT"/>
    <property type="match status" value="1"/>
</dbReference>
<organism evidence="6 7">
    <name type="scientific">Campylobacter coli</name>
    <dbReference type="NCBI Taxonomy" id="195"/>
    <lineage>
        <taxon>Bacteria</taxon>
        <taxon>Pseudomonadati</taxon>
        <taxon>Campylobacterota</taxon>
        <taxon>Epsilonproteobacteria</taxon>
        <taxon>Campylobacterales</taxon>
        <taxon>Campylobacteraceae</taxon>
        <taxon>Campylobacter</taxon>
    </lineage>
</organism>
<evidence type="ECO:0000256" key="1">
    <source>
        <dbReference type="ARBA" id="ARBA00004459"/>
    </source>
</evidence>
<sequence>MKINKTIFKTGMCSVLAASLLTGCLTTTLQTNATMSQSIFLDPVAKEKRIVFLNIKNTSGHDVNLEPKLRSALEAKGYKVIDDPDKANYILSTNILYCDKKQENNAVGGAVAGGATGVAVSGYNGGGAGGMVAAGAAGALVGGLLGKLTEDTIWQMQVDINIKQKADGKVLTSSGNVSGQASVRDSQSSGFLNSFGGNVRSDKVGHLNSNQINNTQQTYEGKYIEKNTIIFAEAVKTGLKLPEATPILEDKIANQIAGLF</sequence>
<protein>
    <submittedName>
        <fullName evidence="6">Conjugal transfer protein TraT</fullName>
    </submittedName>
</protein>
<dbReference type="KEGG" id="ccoo:ATE51_02608"/>
<dbReference type="EMBL" id="AACDUL010000029">
    <property type="protein sequence ID" value="EAK1510455.1"/>
    <property type="molecule type" value="Genomic_DNA"/>
</dbReference>
<proteinExistence type="predicted"/>
<keyword evidence="2" id="KW-0732">Signal</keyword>
<dbReference type="Pfam" id="PF05818">
    <property type="entry name" value="TraT"/>
    <property type="match status" value="1"/>
</dbReference>
<evidence type="ECO:0000256" key="2">
    <source>
        <dbReference type="ARBA" id="ARBA00022729"/>
    </source>
</evidence>
<keyword evidence="3" id="KW-0472">Membrane</keyword>
<dbReference type="OrthoDB" id="9791439at2"/>
<dbReference type="Proteomes" id="UP000361993">
    <property type="component" value="Unassembled WGS sequence"/>
</dbReference>
<dbReference type="PROSITE" id="PS51257">
    <property type="entry name" value="PROKAR_LIPOPROTEIN"/>
    <property type="match status" value="1"/>
</dbReference>
<evidence type="ECO:0000256" key="5">
    <source>
        <dbReference type="ARBA" id="ARBA00023288"/>
    </source>
</evidence>
<comment type="subcellular location">
    <subcellularLocation>
        <location evidence="1">Cell outer membrane</location>
        <topology evidence="1">Lipid-anchor</topology>
    </subcellularLocation>
</comment>
<keyword evidence="4" id="KW-0564">Palmitate</keyword>
<name>A0A0U3MEG4_CAMCO</name>
<dbReference type="RefSeq" id="WP_002840159.1">
    <property type="nucleotide sequence ID" value="NZ_CAKJUR010000003.1"/>
</dbReference>
<keyword evidence="5" id="KW-0449">Lipoprotein</keyword>
<dbReference type="InterPro" id="IPR008874">
    <property type="entry name" value="TraT_complement-R"/>
</dbReference>
<evidence type="ECO:0000313" key="7">
    <source>
        <dbReference type="Proteomes" id="UP000361993"/>
    </source>
</evidence>
<dbReference type="GO" id="GO:0009279">
    <property type="term" value="C:cell outer membrane"/>
    <property type="evidence" value="ECO:0007669"/>
    <property type="project" value="UniProtKB-SubCell"/>
</dbReference>
<dbReference type="KEGG" id="ccoo:ATE51_03034"/>
<dbReference type="AlphaFoldDB" id="A0A0U3MEG4"/>
<comment type="caution">
    <text evidence="6">The sequence shown here is derived from an EMBL/GenBank/DDBJ whole genome shotgun (WGS) entry which is preliminary data.</text>
</comment>
<evidence type="ECO:0000256" key="3">
    <source>
        <dbReference type="ARBA" id="ARBA00023136"/>
    </source>
</evidence>